<evidence type="ECO:0000256" key="1">
    <source>
        <dbReference type="SAM" id="Coils"/>
    </source>
</evidence>
<evidence type="ECO:0000256" key="2">
    <source>
        <dbReference type="SAM" id="SignalP"/>
    </source>
</evidence>
<name>A0A1L8EII0_HAEIR</name>
<dbReference type="InterPro" id="IPR036508">
    <property type="entry name" value="Chitin-bd_dom_sf"/>
</dbReference>
<feature type="signal peptide" evidence="2">
    <location>
        <begin position="1"/>
        <end position="27"/>
    </location>
</feature>
<keyword evidence="2" id="KW-0732">Signal</keyword>
<dbReference type="EMBL" id="GFDG01000335">
    <property type="protein sequence ID" value="JAV18464.1"/>
    <property type="molecule type" value="Transcribed_RNA"/>
</dbReference>
<organism evidence="3">
    <name type="scientific">Haematobia irritans</name>
    <name type="common">Horn fly</name>
    <name type="synonym">Conops irritans</name>
    <dbReference type="NCBI Taxonomy" id="7368"/>
    <lineage>
        <taxon>Eukaryota</taxon>
        <taxon>Metazoa</taxon>
        <taxon>Ecdysozoa</taxon>
        <taxon>Arthropoda</taxon>
        <taxon>Hexapoda</taxon>
        <taxon>Insecta</taxon>
        <taxon>Pterygota</taxon>
        <taxon>Neoptera</taxon>
        <taxon>Endopterygota</taxon>
        <taxon>Diptera</taxon>
        <taxon>Brachycera</taxon>
        <taxon>Muscomorpha</taxon>
        <taxon>Muscoidea</taxon>
        <taxon>Muscidae</taxon>
        <taxon>Haematobia</taxon>
    </lineage>
</organism>
<accession>A0A1L8EII0</accession>
<feature type="coiled-coil region" evidence="1">
    <location>
        <begin position="270"/>
        <end position="317"/>
    </location>
</feature>
<evidence type="ECO:0000313" key="3">
    <source>
        <dbReference type="EMBL" id="JAV18464.1"/>
    </source>
</evidence>
<keyword evidence="1" id="KW-0175">Coiled coil</keyword>
<sequence>MAELRRLALGLAALYVVILANIGTVDGDLLTTTVAPLVGDNEETTMRADWNRMVAEGEMEESSGVLPTEAPVECECNCEEQCRDCLRPEDCPTLTTQMPNDDVVVTTTTVANVEEETTVAVPTQPPMCSTPGVETDASNCHAYHLCSSVGFPDGNNHLVTKMCASNEAYSARFGRCARDISSCFPEDFCMVKGGFADALSNTSYYLCEPRLIGGGFHVFHVKCSPHQIFYPELGKCFLDLANLPQTGMPLHPSFTWNLFEDIDVVKAELKLIKEQDKQTLKLEKDRLKAEKKRQKEEQKLAEERAKEEEKLHKAMVKQESLTFVCPSQGAFPSSVSDSYYFMCLLKKDTLKAEVMHCPVGSKFNTVTGFCALDTLQVPNDSVSEDDDE</sequence>
<dbReference type="SUPFAM" id="SSF57625">
    <property type="entry name" value="Invertebrate chitin-binding proteins"/>
    <property type="match status" value="1"/>
</dbReference>
<dbReference type="AlphaFoldDB" id="A0A1L8EII0"/>
<protein>
    <submittedName>
        <fullName evidence="3">Putative chitin binding peritrophin-a</fullName>
    </submittedName>
</protein>
<dbReference type="GO" id="GO:0008061">
    <property type="term" value="F:chitin binding"/>
    <property type="evidence" value="ECO:0007669"/>
    <property type="project" value="InterPro"/>
</dbReference>
<reference evidence="3" key="1">
    <citation type="submission" date="2017-01" db="EMBL/GenBank/DDBJ databases">
        <title>An insight into the sialome and mialome of the horn fly, Haematobia irritans.</title>
        <authorList>
            <person name="Breijo M."/>
            <person name="Boiani M."/>
            <person name="Ures X."/>
            <person name="Rocha S."/>
            <person name="Sequeira M."/>
            <person name="Ribeiro J.M."/>
        </authorList>
    </citation>
    <scope>NUCLEOTIDE SEQUENCE</scope>
</reference>
<feature type="chain" id="PRO_5009875623" evidence="2">
    <location>
        <begin position="28"/>
        <end position="388"/>
    </location>
</feature>
<proteinExistence type="predicted"/>